<protein>
    <submittedName>
        <fullName evidence="3">Uncharacterized protein</fullName>
    </submittedName>
</protein>
<keyword evidence="2" id="KW-1185">Reference proteome</keyword>
<evidence type="ECO:0000313" key="2">
    <source>
        <dbReference type="Proteomes" id="UP000887569"/>
    </source>
</evidence>
<keyword evidence="1" id="KW-1133">Transmembrane helix</keyword>
<keyword evidence="1" id="KW-0472">Membrane</keyword>
<accession>A0A915C5W2</accession>
<dbReference type="WBParaSite" id="PgR093_g014_t01">
    <property type="protein sequence ID" value="PgR093_g014_t01"/>
    <property type="gene ID" value="PgR093_g014"/>
</dbReference>
<reference evidence="3" key="1">
    <citation type="submission" date="2022-11" db="UniProtKB">
        <authorList>
            <consortium name="WormBaseParasite"/>
        </authorList>
    </citation>
    <scope>IDENTIFICATION</scope>
</reference>
<evidence type="ECO:0000256" key="1">
    <source>
        <dbReference type="SAM" id="Phobius"/>
    </source>
</evidence>
<proteinExistence type="predicted"/>
<dbReference type="AlphaFoldDB" id="A0A915C5W2"/>
<organism evidence="2 3">
    <name type="scientific">Parascaris univalens</name>
    <name type="common">Nematode worm</name>
    <dbReference type="NCBI Taxonomy" id="6257"/>
    <lineage>
        <taxon>Eukaryota</taxon>
        <taxon>Metazoa</taxon>
        <taxon>Ecdysozoa</taxon>
        <taxon>Nematoda</taxon>
        <taxon>Chromadorea</taxon>
        <taxon>Rhabditida</taxon>
        <taxon>Spirurina</taxon>
        <taxon>Ascaridomorpha</taxon>
        <taxon>Ascaridoidea</taxon>
        <taxon>Ascarididae</taxon>
        <taxon>Parascaris</taxon>
    </lineage>
</organism>
<keyword evidence="1" id="KW-0812">Transmembrane</keyword>
<sequence length="152" mass="16116">MDQPSSSNGKLHTPLPMIHFVFLATVQILSVFEHILGHFQVRTSGALSEDDEAVEKIIRAIGAENASKSICWKNLSVDKAILSHCIGGRPTSIAGSATVMSTGSADADATADDHNAAAIDGSLNWDNFNFNAENLDAGMSVCFLSRKLDAIA</sequence>
<evidence type="ECO:0000313" key="3">
    <source>
        <dbReference type="WBParaSite" id="PgR093_g014_t01"/>
    </source>
</evidence>
<name>A0A915C5W2_PARUN</name>
<dbReference type="Proteomes" id="UP000887569">
    <property type="component" value="Unplaced"/>
</dbReference>
<feature type="transmembrane region" description="Helical" evidence="1">
    <location>
        <begin position="17"/>
        <end position="36"/>
    </location>
</feature>